<feature type="region of interest" description="Disordered" evidence="1">
    <location>
        <begin position="245"/>
        <end position="345"/>
    </location>
</feature>
<dbReference type="Proteomes" id="UP000094043">
    <property type="component" value="Chromosome 1"/>
</dbReference>
<organism evidence="2 3">
    <name type="scientific">Cryptococcus depauperatus CBS 7841</name>
    <dbReference type="NCBI Taxonomy" id="1295531"/>
    <lineage>
        <taxon>Eukaryota</taxon>
        <taxon>Fungi</taxon>
        <taxon>Dikarya</taxon>
        <taxon>Basidiomycota</taxon>
        <taxon>Agaricomycotina</taxon>
        <taxon>Tremellomycetes</taxon>
        <taxon>Tremellales</taxon>
        <taxon>Cryptococcaceae</taxon>
        <taxon>Cryptococcus</taxon>
    </lineage>
</organism>
<dbReference type="GeneID" id="91084407"/>
<dbReference type="VEuPathDB" id="FungiDB:L203_00149"/>
<sequence length="363" mass="40824">MQEQASISVISHHTRFVFPDFSPIQPNISYTEASPSHAQYPHITLPGTAYFTTKTPKHLIDLFHTHFQVVDSPRRIIYIFSPSSSDPDAIALRNLGAVIYNVNWILECLRKNEMVPLMDWAFDFLENHTPDQSRRTRTKKWVNTDASQGTTLVNTPSTACTSASPPSTAFHTRIIRATAHCNHLFTPSPRKTHLQADQSKPSSNKMLRLTRTRSDLLVSPVPMKRKLIADKNQYKPTGVLQLSFLQEKNDSKGSDTEVDETSPEKPCLSDSIMLGSSLSSISPEDLHMPSQKQKSSQASELTTVKKEEEQDGSSVCGVRLGSEISEEEMSEDLENEVPTFLFDDTLRMLQAQDTVRKRRAKHA</sequence>
<dbReference type="EMBL" id="CP143784">
    <property type="protein sequence ID" value="WVN85049.1"/>
    <property type="molecule type" value="Genomic_DNA"/>
</dbReference>
<dbReference type="PROSITE" id="PS50172">
    <property type="entry name" value="BRCT"/>
    <property type="match status" value="1"/>
</dbReference>
<evidence type="ECO:0000313" key="2">
    <source>
        <dbReference type="EMBL" id="WVN85049.1"/>
    </source>
</evidence>
<protein>
    <submittedName>
        <fullName evidence="2">Uncharacterized protein</fullName>
    </submittedName>
</protein>
<dbReference type="RefSeq" id="XP_066065750.1">
    <property type="nucleotide sequence ID" value="XM_066209653.1"/>
</dbReference>
<feature type="compositionally biased region" description="Polar residues" evidence="1">
    <location>
        <begin position="290"/>
        <end position="302"/>
    </location>
</feature>
<dbReference type="KEGG" id="cdep:91084407"/>
<gene>
    <name evidence="2" type="ORF">L203_100191</name>
</gene>
<name>A0A1E3J200_9TREE</name>
<accession>A0A1E3J200</accession>
<reference evidence="2" key="1">
    <citation type="submission" date="2016-06" db="EMBL/GenBank/DDBJ databases">
        <authorList>
            <person name="Cuomo C."/>
            <person name="Litvintseva A."/>
            <person name="Heitman J."/>
            <person name="Chen Y."/>
            <person name="Sun S."/>
            <person name="Springer D."/>
            <person name="Dromer F."/>
            <person name="Young S."/>
            <person name="Zeng Q."/>
            <person name="Chapman S."/>
            <person name="Gujja S."/>
            <person name="Saif S."/>
            <person name="Birren B."/>
        </authorList>
    </citation>
    <scope>NUCLEOTIDE SEQUENCE</scope>
    <source>
        <strain evidence="2">CBS 7841</strain>
    </source>
</reference>
<feature type="compositionally biased region" description="Acidic residues" evidence="1">
    <location>
        <begin position="324"/>
        <end position="335"/>
    </location>
</feature>
<feature type="compositionally biased region" description="Low complexity" evidence="1">
    <location>
        <begin position="268"/>
        <end position="282"/>
    </location>
</feature>
<reference evidence="2" key="3">
    <citation type="submission" date="2024-01" db="EMBL/GenBank/DDBJ databases">
        <authorList>
            <person name="Coelho M.A."/>
            <person name="David-Palma M."/>
            <person name="Shea T."/>
            <person name="Sun S."/>
            <person name="Cuomo C.A."/>
            <person name="Heitman J."/>
        </authorList>
    </citation>
    <scope>NUCLEOTIDE SEQUENCE</scope>
    <source>
        <strain evidence="2">CBS 7841</strain>
    </source>
</reference>
<dbReference type="InterPro" id="IPR001357">
    <property type="entry name" value="BRCT_dom"/>
</dbReference>
<feature type="compositionally biased region" description="Polar residues" evidence="1">
    <location>
        <begin position="195"/>
        <end position="205"/>
    </location>
</feature>
<dbReference type="AlphaFoldDB" id="A0A1E3J200"/>
<reference evidence="2" key="2">
    <citation type="journal article" date="2022" name="Elife">
        <title>Obligate sexual reproduction of a homothallic fungus closely related to the Cryptococcus pathogenic species complex.</title>
        <authorList>
            <person name="Passer A.R."/>
            <person name="Clancey S.A."/>
            <person name="Shea T."/>
            <person name="David-Palma M."/>
            <person name="Averette A.F."/>
            <person name="Boekhout T."/>
            <person name="Porcel B.M."/>
            <person name="Nowrousian M."/>
            <person name="Cuomo C.A."/>
            <person name="Sun S."/>
            <person name="Heitman J."/>
            <person name="Coelho M.A."/>
        </authorList>
    </citation>
    <scope>NUCLEOTIDE SEQUENCE</scope>
    <source>
        <strain evidence="2">CBS 7841</strain>
    </source>
</reference>
<feature type="region of interest" description="Disordered" evidence="1">
    <location>
        <begin position="186"/>
        <end position="211"/>
    </location>
</feature>
<keyword evidence="3" id="KW-1185">Reference proteome</keyword>
<evidence type="ECO:0000313" key="3">
    <source>
        <dbReference type="Proteomes" id="UP000094043"/>
    </source>
</evidence>
<evidence type="ECO:0000256" key="1">
    <source>
        <dbReference type="SAM" id="MobiDB-lite"/>
    </source>
</evidence>
<proteinExistence type="predicted"/>